<feature type="signal peptide" evidence="1">
    <location>
        <begin position="1"/>
        <end position="19"/>
    </location>
</feature>
<gene>
    <name evidence="3" type="ORF">A7P85_01695</name>
</gene>
<organism evidence="3 4">
    <name type="scientific">Eikenella corrodens</name>
    <dbReference type="NCBI Taxonomy" id="539"/>
    <lineage>
        <taxon>Bacteria</taxon>
        <taxon>Pseudomonadati</taxon>
        <taxon>Pseudomonadota</taxon>
        <taxon>Betaproteobacteria</taxon>
        <taxon>Neisseriales</taxon>
        <taxon>Neisseriaceae</taxon>
        <taxon>Eikenella</taxon>
    </lineage>
</organism>
<proteinExistence type="predicted"/>
<dbReference type="AlphaFoldDB" id="A0A1A9RJB7"/>
<feature type="chain" id="PRO_5008395902" description="Surface-adhesin protein E-like domain-containing protein" evidence="1">
    <location>
        <begin position="20"/>
        <end position="178"/>
    </location>
</feature>
<feature type="domain" description="Surface-adhesin protein E-like" evidence="2">
    <location>
        <begin position="39"/>
        <end position="115"/>
    </location>
</feature>
<name>A0A1A9RJB7_EIKCO</name>
<keyword evidence="1" id="KW-0732">Signal</keyword>
<evidence type="ECO:0000313" key="3">
    <source>
        <dbReference type="EMBL" id="OAM18415.1"/>
    </source>
</evidence>
<dbReference type="RefSeq" id="WP_064083597.1">
    <property type="nucleotide sequence ID" value="NZ_LXSF01000001.1"/>
</dbReference>
<evidence type="ECO:0000256" key="1">
    <source>
        <dbReference type="SAM" id="SignalP"/>
    </source>
</evidence>
<evidence type="ECO:0000313" key="4">
    <source>
        <dbReference type="Proteomes" id="UP000078003"/>
    </source>
</evidence>
<evidence type="ECO:0000259" key="2">
    <source>
        <dbReference type="Pfam" id="PF16747"/>
    </source>
</evidence>
<accession>A0A1A9RJB7</accession>
<dbReference type="InterPro" id="IPR031939">
    <property type="entry name" value="Adhesin_E-like"/>
</dbReference>
<dbReference type="Pfam" id="PF16747">
    <property type="entry name" value="Adhesin_E"/>
    <property type="match status" value="1"/>
</dbReference>
<dbReference type="EMBL" id="LXSF01000001">
    <property type="protein sequence ID" value="OAM18415.1"/>
    <property type="molecule type" value="Genomic_DNA"/>
</dbReference>
<dbReference type="Proteomes" id="UP000078003">
    <property type="component" value="Unassembled WGS sequence"/>
</dbReference>
<comment type="caution">
    <text evidence="3">The sequence shown here is derived from an EMBL/GenBank/DDBJ whole genome shotgun (WGS) entry which is preliminary data.</text>
</comment>
<protein>
    <recommendedName>
        <fullName evidence="2">Surface-adhesin protein E-like domain-containing protein</fullName>
    </recommendedName>
</protein>
<sequence length="178" mass="19597">MKWKSALLALLLFSGSLYAQGQPNHQPGFEQIKEGDNPVYISTIGVTEIPEKPDVVTYPLISNITADIPGFSLAKGSSVVVTMEINCRTGQGKTYGMKMYSEHFGRGRLTHDFTGLQWERDASLPNLHNQPTITTYLLAAVVACSTVGKPLGGTPDVLQNIQDIIEREQSANRVRHRQ</sequence>
<reference evidence="4" key="1">
    <citation type="submission" date="2016-05" db="EMBL/GenBank/DDBJ databases">
        <title>Draft genome of Corynebacterium afermentans subsp. afermentans LCDC 88199T.</title>
        <authorList>
            <person name="Bernier A.-M."/>
            <person name="Bernard K."/>
        </authorList>
    </citation>
    <scope>NUCLEOTIDE SEQUENCE [LARGE SCALE GENOMIC DNA]</scope>
    <source>
        <strain evidence="4">NML01-0328</strain>
    </source>
</reference>